<proteinExistence type="predicted"/>
<evidence type="ECO:0000313" key="1">
    <source>
        <dbReference type="EMBL" id="CAI2198172.1"/>
    </source>
</evidence>
<dbReference type="InterPro" id="IPR032675">
    <property type="entry name" value="LRR_dom_sf"/>
</dbReference>
<evidence type="ECO:0000313" key="2">
    <source>
        <dbReference type="Proteomes" id="UP001153678"/>
    </source>
</evidence>
<organism evidence="1 2">
    <name type="scientific">Funneliformis geosporum</name>
    <dbReference type="NCBI Taxonomy" id="1117311"/>
    <lineage>
        <taxon>Eukaryota</taxon>
        <taxon>Fungi</taxon>
        <taxon>Fungi incertae sedis</taxon>
        <taxon>Mucoromycota</taxon>
        <taxon>Glomeromycotina</taxon>
        <taxon>Glomeromycetes</taxon>
        <taxon>Glomerales</taxon>
        <taxon>Glomeraceae</taxon>
        <taxon>Funneliformis</taxon>
    </lineage>
</organism>
<gene>
    <name evidence="1" type="ORF">FWILDA_LOCUS18440</name>
</gene>
<dbReference type="AlphaFoldDB" id="A0A9W4X2X7"/>
<protein>
    <submittedName>
        <fullName evidence="1">12145_t:CDS:1</fullName>
    </submittedName>
</protein>
<dbReference type="EMBL" id="CAMKVN010017993">
    <property type="protein sequence ID" value="CAI2198172.1"/>
    <property type="molecule type" value="Genomic_DNA"/>
</dbReference>
<comment type="caution">
    <text evidence="1">The sequence shown here is derived from an EMBL/GenBank/DDBJ whole genome shotgun (WGS) entry which is preliminary data.</text>
</comment>
<keyword evidence="2" id="KW-1185">Reference proteome</keyword>
<dbReference type="Gene3D" id="3.80.10.10">
    <property type="entry name" value="Ribonuclease Inhibitor"/>
    <property type="match status" value="1"/>
</dbReference>
<dbReference type="SUPFAM" id="SSF52047">
    <property type="entry name" value="RNI-like"/>
    <property type="match status" value="1"/>
</dbReference>
<sequence>LGLKFIGDINIEPDVYISEVCKACPNLQWLSFENSGSHILNNKNLEMLLAECPNLKRLTIRGSRRISLKVFLKIPGLTTSLETLEIRGCLRIRNNIISDFQNLYPKIKLIIESDEE</sequence>
<reference evidence="1" key="1">
    <citation type="submission" date="2022-08" db="EMBL/GenBank/DDBJ databases">
        <authorList>
            <person name="Kallberg Y."/>
            <person name="Tangrot J."/>
            <person name="Rosling A."/>
        </authorList>
    </citation>
    <scope>NUCLEOTIDE SEQUENCE</scope>
    <source>
        <strain evidence="1">Wild A</strain>
    </source>
</reference>
<accession>A0A9W4X2X7</accession>
<name>A0A9W4X2X7_9GLOM</name>
<feature type="non-terminal residue" evidence="1">
    <location>
        <position position="1"/>
    </location>
</feature>
<dbReference type="OrthoDB" id="2359100at2759"/>
<dbReference type="Proteomes" id="UP001153678">
    <property type="component" value="Unassembled WGS sequence"/>
</dbReference>